<accession>A0A1G8WL82</accession>
<dbReference type="EMBL" id="FNEV01000017">
    <property type="protein sequence ID" value="SDJ79109.1"/>
    <property type="molecule type" value="Genomic_DNA"/>
</dbReference>
<evidence type="ECO:0000256" key="2">
    <source>
        <dbReference type="ARBA" id="ARBA00022759"/>
    </source>
</evidence>
<dbReference type="Proteomes" id="UP000199225">
    <property type="component" value="Unassembled WGS sequence"/>
</dbReference>
<dbReference type="Gene3D" id="2.40.50.90">
    <property type="match status" value="1"/>
</dbReference>
<dbReference type="PROSITE" id="PS51257">
    <property type="entry name" value="PROKAR_LIPOPROTEIN"/>
    <property type="match status" value="1"/>
</dbReference>
<reference evidence="8" key="1">
    <citation type="submission" date="2016-10" db="EMBL/GenBank/DDBJ databases">
        <authorList>
            <person name="Varghese N."/>
            <person name="Submissions S."/>
        </authorList>
    </citation>
    <scope>NUCLEOTIDE SEQUENCE [LARGE SCALE GENOMIC DNA]</scope>
    <source>
        <strain evidence="8">DSM 4771</strain>
    </source>
</reference>
<dbReference type="STRING" id="86666.SAMN04490247_3235"/>
<evidence type="ECO:0000256" key="1">
    <source>
        <dbReference type="ARBA" id="ARBA00022722"/>
    </source>
</evidence>
<dbReference type="GO" id="GO:0003676">
    <property type="term" value="F:nucleic acid binding"/>
    <property type="evidence" value="ECO:0007669"/>
    <property type="project" value="InterPro"/>
</dbReference>
<sequence length="215" mass="24632">MNVKINVLMLLILSFVTACQSENAATTVTEVVDGDTIRIEKDGQEESVRLLLVDTPETNHPSLPVQPFGKEASAFAEKRLEGEEIKLEYDGPKRDKYDRLLAYIWIDDSLFNEELLEKGLARYAYEYDPPYEYSERLKEAERKARQEDRGVWSRQGYVTEEGFQADARASFKDRDCSDFDSQVEAQRFFEEEGGPEQDPHQLDGNDQDGVVCESL</sequence>
<dbReference type="SUPFAM" id="SSF50199">
    <property type="entry name" value="Staphylococcal nuclease"/>
    <property type="match status" value="1"/>
</dbReference>
<dbReference type="SMART" id="SM00318">
    <property type="entry name" value="SNc"/>
    <property type="match status" value="1"/>
</dbReference>
<dbReference type="RefSeq" id="WP_093194884.1">
    <property type="nucleotide sequence ID" value="NZ_FNEV01000017.1"/>
</dbReference>
<evidence type="ECO:0000256" key="3">
    <source>
        <dbReference type="ARBA" id="ARBA00022801"/>
    </source>
</evidence>
<keyword evidence="1" id="KW-0540">Nuclease</keyword>
<evidence type="ECO:0000256" key="4">
    <source>
        <dbReference type="SAM" id="MobiDB-lite"/>
    </source>
</evidence>
<evidence type="ECO:0000313" key="8">
    <source>
        <dbReference type="Proteomes" id="UP000199225"/>
    </source>
</evidence>
<dbReference type="AlphaFoldDB" id="A0A1G8WL82"/>
<feature type="signal peptide" evidence="5">
    <location>
        <begin position="1"/>
        <end position="20"/>
    </location>
</feature>
<dbReference type="CDD" id="cd00175">
    <property type="entry name" value="SNc"/>
    <property type="match status" value="1"/>
</dbReference>
<keyword evidence="5" id="KW-0732">Signal</keyword>
<keyword evidence="8" id="KW-1185">Reference proteome</keyword>
<dbReference type="InterPro" id="IPR016071">
    <property type="entry name" value="Staphylococal_nuclease_OB-fold"/>
</dbReference>
<proteinExistence type="predicted"/>
<dbReference type="InterPro" id="IPR002071">
    <property type="entry name" value="Thermonucl_AS"/>
</dbReference>
<feature type="chain" id="PRO_5039142208" evidence="5">
    <location>
        <begin position="21"/>
        <end position="215"/>
    </location>
</feature>
<keyword evidence="3" id="KW-0378">Hydrolase</keyword>
<feature type="region of interest" description="Disordered" evidence="4">
    <location>
        <begin position="185"/>
        <end position="215"/>
    </location>
</feature>
<dbReference type="Pfam" id="PF00565">
    <property type="entry name" value="SNase"/>
    <property type="match status" value="1"/>
</dbReference>
<gene>
    <name evidence="7" type="ORF">SAMN04490247_3235</name>
</gene>
<dbReference type="InterPro" id="IPR035437">
    <property type="entry name" value="SNase_OB-fold_sf"/>
</dbReference>
<protein>
    <submittedName>
        <fullName evidence="7">Endonuclease YncB, thermonuclease family</fullName>
    </submittedName>
</protein>
<evidence type="ECO:0000313" key="7">
    <source>
        <dbReference type="EMBL" id="SDJ79109.1"/>
    </source>
</evidence>
<keyword evidence="2 7" id="KW-0255">Endonuclease</keyword>
<dbReference type="OrthoDB" id="4376109at2"/>
<name>A0A1G8WL82_9BACI</name>
<evidence type="ECO:0000259" key="6">
    <source>
        <dbReference type="PROSITE" id="PS50830"/>
    </source>
</evidence>
<feature type="domain" description="TNase-like" evidence="6">
    <location>
        <begin position="22"/>
        <end position="154"/>
    </location>
</feature>
<organism evidence="7 8">
    <name type="scientific">Salimicrobium halophilum</name>
    <dbReference type="NCBI Taxonomy" id="86666"/>
    <lineage>
        <taxon>Bacteria</taxon>
        <taxon>Bacillati</taxon>
        <taxon>Bacillota</taxon>
        <taxon>Bacilli</taxon>
        <taxon>Bacillales</taxon>
        <taxon>Bacillaceae</taxon>
        <taxon>Salimicrobium</taxon>
    </lineage>
</organism>
<dbReference type="PANTHER" id="PTHR12302:SF3">
    <property type="entry name" value="SERINE_THREONINE-PROTEIN KINASE 31"/>
    <property type="match status" value="1"/>
</dbReference>
<dbReference type="PROSITE" id="PS01123">
    <property type="entry name" value="TNASE_1"/>
    <property type="match status" value="1"/>
</dbReference>
<dbReference type="PROSITE" id="PS50830">
    <property type="entry name" value="TNASE_3"/>
    <property type="match status" value="1"/>
</dbReference>
<dbReference type="GO" id="GO:0016787">
    <property type="term" value="F:hydrolase activity"/>
    <property type="evidence" value="ECO:0007669"/>
    <property type="project" value="UniProtKB-KW"/>
</dbReference>
<dbReference type="PANTHER" id="PTHR12302">
    <property type="entry name" value="EBNA2 BINDING PROTEIN P100"/>
    <property type="match status" value="1"/>
</dbReference>
<evidence type="ECO:0000256" key="5">
    <source>
        <dbReference type="SAM" id="SignalP"/>
    </source>
</evidence>
<dbReference type="GO" id="GO:0004519">
    <property type="term" value="F:endonuclease activity"/>
    <property type="evidence" value="ECO:0007669"/>
    <property type="project" value="UniProtKB-KW"/>
</dbReference>